<dbReference type="Proteomes" id="UP001152607">
    <property type="component" value="Unassembled WGS sequence"/>
</dbReference>
<protein>
    <submittedName>
        <fullName evidence="1">Uncharacterized protein</fullName>
    </submittedName>
</protein>
<evidence type="ECO:0000313" key="2">
    <source>
        <dbReference type="Proteomes" id="UP001152607"/>
    </source>
</evidence>
<dbReference type="EMBL" id="CAOQHR010000005">
    <property type="protein sequence ID" value="CAI6335236.1"/>
    <property type="molecule type" value="Genomic_DNA"/>
</dbReference>
<reference evidence="1" key="1">
    <citation type="submission" date="2023-01" db="EMBL/GenBank/DDBJ databases">
        <authorList>
            <person name="Van Ghelder C."/>
            <person name="Rancurel C."/>
        </authorList>
    </citation>
    <scope>NUCLEOTIDE SEQUENCE</scope>
    <source>
        <strain evidence="1">CNCM I-4278</strain>
    </source>
</reference>
<keyword evidence="2" id="KW-1185">Reference proteome</keyword>
<name>A0A9W4UFH2_9PLEO</name>
<comment type="caution">
    <text evidence="1">The sequence shown here is derived from an EMBL/GenBank/DDBJ whole genome shotgun (WGS) entry which is preliminary data.</text>
</comment>
<organism evidence="1 2">
    <name type="scientific">Periconia digitata</name>
    <dbReference type="NCBI Taxonomy" id="1303443"/>
    <lineage>
        <taxon>Eukaryota</taxon>
        <taxon>Fungi</taxon>
        <taxon>Dikarya</taxon>
        <taxon>Ascomycota</taxon>
        <taxon>Pezizomycotina</taxon>
        <taxon>Dothideomycetes</taxon>
        <taxon>Pleosporomycetidae</taxon>
        <taxon>Pleosporales</taxon>
        <taxon>Massarineae</taxon>
        <taxon>Periconiaceae</taxon>
        <taxon>Periconia</taxon>
    </lineage>
</organism>
<gene>
    <name evidence="1" type="ORF">PDIGIT_LOCUS8315</name>
</gene>
<evidence type="ECO:0000313" key="1">
    <source>
        <dbReference type="EMBL" id="CAI6335236.1"/>
    </source>
</evidence>
<sequence>MVMYLVIAIKTGPTLAAEQQPMAGARGTLAVFPARRPACLAATAYLPRDPTASEYLHVPTKYGMLFYASYAASPSLPVNLTSCFPLPPSTCTHSTAIIVPRHQSPSHTQILHICSATLSSLSLSLTPAGFPSSVCNFLRRDRLLLQITPSPKPPLCSGIGCRSNNRNFTVQLDSPNWVFSASPINPPAPSHRHLGCVNGPKHSEPASLPFLHPAMGKEKIPRLRPLSVPLSLSLLCLSQLFPASVEFRFCAAS</sequence>
<accession>A0A9W4UFH2</accession>
<proteinExistence type="predicted"/>
<dbReference type="AlphaFoldDB" id="A0A9W4UFH2"/>